<evidence type="ECO:0000256" key="1">
    <source>
        <dbReference type="SAM" id="MobiDB-lite"/>
    </source>
</evidence>
<sequence length="125" mass="14082">MLQPVPGAPVQRGHYMRVRCRPNAHFANCIEEQGPIFDIPDGSANMILPPKADPALMKKFQDHPDTFQLSGDEYGSGNEVDPEFGSGTEYDMDDPNIPEFRVNQPDEKLTLKLTKEGLFLHENRL</sequence>
<dbReference type="Proteomes" id="UP000826234">
    <property type="component" value="Unassembled WGS sequence"/>
</dbReference>
<accession>A0ABQ7T1K5</accession>
<dbReference type="EMBL" id="JAIPUX010001880">
    <property type="protein sequence ID" value="KAH0623516.1"/>
    <property type="molecule type" value="Genomic_DNA"/>
</dbReference>
<feature type="region of interest" description="Disordered" evidence="1">
    <location>
        <begin position="65"/>
        <end position="101"/>
    </location>
</feature>
<reference evidence="2 3" key="1">
    <citation type="journal article" date="2022" name="Gigascience">
        <title>A chromosome-level genome assembly and annotation of the desert horned lizard, Phrynosoma platyrhinos, provides insight into chromosomal rearrangements among reptiles.</title>
        <authorList>
            <person name="Koochekian N."/>
            <person name="Ascanio A."/>
            <person name="Farleigh K."/>
            <person name="Card D.C."/>
            <person name="Schield D.R."/>
            <person name="Castoe T.A."/>
            <person name="Jezkova T."/>
        </authorList>
    </citation>
    <scope>NUCLEOTIDE SEQUENCE [LARGE SCALE GENOMIC DNA]</scope>
    <source>
        <strain evidence="2">NK-2021</strain>
    </source>
</reference>
<name>A0ABQ7T1K5_PHRPL</name>
<protein>
    <submittedName>
        <fullName evidence="2">Uncharacterized protein</fullName>
    </submittedName>
</protein>
<organism evidence="2 3">
    <name type="scientific">Phrynosoma platyrhinos</name>
    <name type="common">Desert horned lizard</name>
    <dbReference type="NCBI Taxonomy" id="52577"/>
    <lineage>
        <taxon>Eukaryota</taxon>
        <taxon>Metazoa</taxon>
        <taxon>Chordata</taxon>
        <taxon>Craniata</taxon>
        <taxon>Vertebrata</taxon>
        <taxon>Euteleostomi</taxon>
        <taxon>Lepidosauria</taxon>
        <taxon>Squamata</taxon>
        <taxon>Bifurcata</taxon>
        <taxon>Unidentata</taxon>
        <taxon>Episquamata</taxon>
        <taxon>Toxicofera</taxon>
        <taxon>Iguania</taxon>
        <taxon>Phrynosomatidae</taxon>
        <taxon>Phrynosomatinae</taxon>
        <taxon>Phrynosoma</taxon>
    </lineage>
</organism>
<evidence type="ECO:0000313" key="2">
    <source>
        <dbReference type="EMBL" id="KAH0623516.1"/>
    </source>
</evidence>
<gene>
    <name evidence="2" type="ORF">JD844_006345</name>
</gene>
<dbReference type="InterPro" id="IPR007455">
    <property type="entry name" value="Serglycin"/>
</dbReference>
<dbReference type="Pfam" id="PF04360">
    <property type="entry name" value="Serglycin"/>
    <property type="match status" value="1"/>
</dbReference>
<evidence type="ECO:0000313" key="3">
    <source>
        <dbReference type="Proteomes" id="UP000826234"/>
    </source>
</evidence>
<comment type="caution">
    <text evidence="2">The sequence shown here is derived from an EMBL/GenBank/DDBJ whole genome shotgun (WGS) entry which is preliminary data.</text>
</comment>
<proteinExistence type="predicted"/>
<keyword evidence="3" id="KW-1185">Reference proteome</keyword>